<keyword evidence="4 12" id="KW-0808">Transferase</keyword>
<dbReference type="EC" id="2.7.4.9" evidence="2 12"/>
<evidence type="ECO:0000256" key="6">
    <source>
        <dbReference type="ARBA" id="ARBA00022741"/>
    </source>
</evidence>
<evidence type="ECO:0000256" key="10">
    <source>
        <dbReference type="ARBA" id="ARBA00048743"/>
    </source>
</evidence>
<comment type="catalytic activity">
    <reaction evidence="10 12">
        <text>dTMP + ATP = dTDP + ADP</text>
        <dbReference type="Rhea" id="RHEA:13517"/>
        <dbReference type="ChEBI" id="CHEBI:30616"/>
        <dbReference type="ChEBI" id="CHEBI:58369"/>
        <dbReference type="ChEBI" id="CHEBI:63528"/>
        <dbReference type="ChEBI" id="CHEBI:456216"/>
        <dbReference type="EC" id="2.7.4.9"/>
    </reaction>
</comment>
<dbReference type="GO" id="GO:0004798">
    <property type="term" value="F:dTMP kinase activity"/>
    <property type="evidence" value="ECO:0007669"/>
    <property type="project" value="UniProtKB-UniRule"/>
</dbReference>
<reference evidence="14 15" key="1">
    <citation type="submission" date="2019-10" db="EMBL/GenBank/DDBJ databases">
        <title>Genome diversity of Sutterella seckii.</title>
        <authorList>
            <person name="Chaplin A.V."/>
            <person name="Sokolova S.R."/>
            <person name="Mosin K.A."/>
            <person name="Ivanova E.L."/>
            <person name="Kochetkova T.O."/>
            <person name="Goltsov A.Y."/>
            <person name="Trofimov D.Y."/>
            <person name="Efimov B.A."/>
        </authorList>
    </citation>
    <scope>NUCLEOTIDE SEQUENCE [LARGE SCALE GENOMIC DNA]</scope>
    <source>
        <strain evidence="14 15">ASD393</strain>
    </source>
</reference>
<dbReference type="GO" id="GO:0006227">
    <property type="term" value="P:dUDP biosynthetic process"/>
    <property type="evidence" value="ECO:0007669"/>
    <property type="project" value="TreeGrafter"/>
</dbReference>
<evidence type="ECO:0000313" key="15">
    <source>
        <dbReference type="Proteomes" id="UP000430564"/>
    </source>
</evidence>
<dbReference type="Pfam" id="PF02223">
    <property type="entry name" value="Thymidylate_kin"/>
    <property type="match status" value="1"/>
</dbReference>
<dbReference type="GO" id="GO:0005829">
    <property type="term" value="C:cytosol"/>
    <property type="evidence" value="ECO:0007669"/>
    <property type="project" value="TreeGrafter"/>
</dbReference>
<evidence type="ECO:0000313" key="14">
    <source>
        <dbReference type="EMBL" id="KAB7660135.1"/>
    </source>
</evidence>
<evidence type="ECO:0000256" key="12">
    <source>
        <dbReference type="HAMAP-Rule" id="MF_00165"/>
    </source>
</evidence>
<dbReference type="HAMAP" id="MF_00165">
    <property type="entry name" value="Thymidylate_kinase"/>
    <property type="match status" value="1"/>
</dbReference>
<comment type="caution">
    <text evidence="14">The sequence shown here is derived from an EMBL/GenBank/DDBJ whole genome shotgun (WGS) entry which is preliminary data.</text>
</comment>
<dbReference type="AlphaFoldDB" id="A0A6I1EJS1"/>
<dbReference type="Gene3D" id="3.40.50.300">
    <property type="entry name" value="P-loop containing nucleotide triphosphate hydrolases"/>
    <property type="match status" value="1"/>
</dbReference>
<evidence type="ECO:0000256" key="1">
    <source>
        <dbReference type="ARBA" id="ARBA00009776"/>
    </source>
</evidence>
<keyword evidence="8 12" id="KW-0067">ATP-binding</keyword>
<dbReference type="InterPro" id="IPR039430">
    <property type="entry name" value="Thymidylate_kin-like_dom"/>
</dbReference>
<dbReference type="GO" id="GO:0005524">
    <property type="term" value="F:ATP binding"/>
    <property type="evidence" value="ECO:0007669"/>
    <property type="project" value="UniProtKB-UniRule"/>
</dbReference>
<keyword evidence="5 12" id="KW-0545">Nucleotide biosynthesis</keyword>
<dbReference type="InterPro" id="IPR027417">
    <property type="entry name" value="P-loop_NTPase"/>
</dbReference>
<dbReference type="CDD" id="cd01672">
    <property type="entry name" value="TMPK"/>
    <property type="match status" value="1"/>
</dbReference>
<feature type="domain" description="Thymidylate kinase-like" evidence="13">
    <location>
        <begin position="8"/>
        <end position="195"/>
    </location>
</feature>
<evidence type="ECO:0000256" key="2">
    <source>
        <dbReference type="ARBA" id="ARBA00012980"/>
    </source>
</evidence>
<evidence type="ECO:0000256" key="11">
    <source>
        <dbReference type="ARBA" id="ARBA00057735"/>
    </source>
</evidence>
<dbReference type="OrthoDB" id="9774907at2"/>
<protein>
    <recommendedName>
        <fullName evidence="3 12">Thymidylate kinase</fullName>
        <ecNumber evidence="2 12">2.7.4.9</ecNumber>
    </recommendedName>
    <alternativeName>
        <fullName evidence="9 12">dTMP kinase</fullName>
    </alternativeName>
</protein>
<accession>A0A6I1EJS1</accession>
<gene>
    <name evidence="12" type="primary">tmk</name>
    <name evidence="14" type="ORF">GBM95_06625</name>
</gene>
<comment type="function">
    <text evidence="11 12">Phosphorylation of dTMP to form dTDP in both de novo and salvage pathways of dTTP synthesis.</text>
</comment>
<evidence type="ECO:0000256" key="7">
    <source>
        <dbReference type="ARBA" id="ARBA00022777"/>
    </source>
</evidence>
<dbReference type="FunFam" id="3.40.50.300:FF:000225">
    <property type="entry name" value="Thymidylate kinase"/>
    <property type="match status" value="1"/>
</dbReference>
<name>A0A6I1EJS1_9BURK</name>
<evidence type="ECO:0000256" key="9">
    <source>
        <dbReference type="ARBA" id="ARBA00029962"/>
    </source>
</evidence>
<feature type="binding site" evidence="12">
    <location>
        <begin position="10"/>
        <end position="17"/>
    </location>
    <ligand>
        <name>ATP</name>
        <dbReference type="ChEBI" id="CHEBI:30616"/>
    </ligand>
</feature>
<sequence>MRGRFITIEGIDGAGKSTQTANLLKFLKEKGIDLVHTREPGGTPPGEKIRAMLLSDEMGATAETLLFFAARAEHVEKVIRPALDAGRWVVSDRFTDATYAYQAGGKGFPGEKIEALEHWTLGSFEPDLTILFDIAPEKAAERLRARAGDEDRFERMGVDFFTRVRNAYLERARKSPKRFLIVDAEQTPGEVEKRILEGVSGWL</sequence>
<dbReference type="GO" id="GO:0006233">
    <property type="term" value="P:dTDP biosynthetic process"/>
    <property type="evidence" value="ECO:0007669"/>
    <property type="project" value="InterPro"/>
</dbReference>
<evidence type="ECO:0000256" key="3">
    <source>
        <dbReference type="ARBA" id="ARBA00017144"/>
    </source>
</evidence>
<dbReference type="GO" id="GO:0006235">
    <property type="term" value="P:dTTP biosynthetic process"/>
    <property type="evidence" value="ECO:0007669"/>
    <property type="project" value="UniProtKB-UniRule"/>
</dbReference>
<dbReference type="InterPro" id="IPR018094">
    <property type="entry name" value="Thymidylate_kinase"/>
</dbReference>
<proteinExistence type="inferred from homology"/>
<dbReference type="PANTHER" id="PTHR10344:SF4">
    <property type="entry name" value="UMP-CMP KINASE 2, MITOCHONDRIAL"/>
    <property type="match status" value="1"/>
</dbReference>
<evidence type="ECO:0000256" key="8">
    <source>
        <dbReference type="ARBA" id="ARBA00022840"/>
    </source>
</evidence>
<dbReference type="SUPFAM" id="SSF52540">
    <property type="entry name" value="P-loop containing nucleoside triphosphate hydrolases"/>
    <property type="match status" value="1"/>
</dbReference>
<keyword evidence="6 12" id="KW-0547">Nucleotide-binding</keyword>
<dbReference type="NCBIfam" id="TIGR00041">
    <property type="entry name" value="DTMP_kinase"/>
    <property type="match status" value="1"/>
</dbReference>
<dbReference type="EMBL" id="WEHX01000036">
    <property type="protein sequence ID" value="KAB7660135.1"/>
    <property type="molecule type" value="Genomic_DNA"/>
</dbReference>
<keyword evidence="7 12" id="KW-0418">Kinase</keyword>
<comment type="similarity">
    <text evidence="1 12">Belongs to the thymidylate kinase family.</text>
</comment>
<dbReference type="Proteomes" id="UP000430564">
    <property type="component" value="Unassembled WGS sequence"/>
</dbReference>
<dbReference type="PANTHER" id="PTHR10344">
    <property type="entry name" value="THYMIDYLATE KINASE"/>
    <property type="match status" value="1"/>
</dbReference>
<organism evidence="14 15">
    <name type="scientific">Sutterella seckii</name>
    <dbReference type="NCBI Taxonomy" id="1944635"/>
    <lineage>
        <taxon>Bacteria</taxon>
        <taxon>Pseudomonadati</taxon>
        <taxon>Pseudomonadota</taxon>
        <taxon>Betaproteobacteria</taxon>
        <taxon>Burkholderiales</taxon>
        <taxon>Sutterellaceae</taxon>
        <taxon>Sutterella</taxon>
    </lineage>
</organism>
<evidence type="ECO:0000256" key="4">
    <source>
        <dbReference type="ARBA" id="ARBA00022679"/>
    </source>
</evidence>
<dbReference type="RefSeq" id="WP_152158389.1">
    <property type="nucleotide sequence ID" value="NZ_WEHX01000036.1"/>
</dbReference>
<evidence type="ECO:0000259" key="13">
    <source>
        <dbReference type="Pfam" id="PF02223"/>
    </source>
</evidence>
<evidence type="ECO:0000256" key="5">
    <source>
        <dbReference type="ARBA" id="ARBA00022727"/>
    </source>
</evidence>